<dbReference type="EMBL" id="JAIWOZ010000005">
    <property type="protein sequence ID" value="KAH6604527.1"/>
    <property type="molecule type" value="Genomic_DNA"/>
</dbReference>
<sequence>MAGEVAEGGRFMQSFSGVAIKRVGEAGGWISVTSATRLAEEGDAPTRNHFNRASCLRRHSDRQSPTTTRLVKHKRCMVPSNLQGLRPDDLVPFLYSF</sequence>
<comment type="caution">
    <text evidence="1">The sequence shown here is derived from an EMBL/GenBank/DDBJ whole genome shotgun (WGS) entry which is preliminary data.</text>
</comment>
<organism evidence="1 2">
    <name type="scientific">Trichoderma cornu-damae</name>
    <dbReference type="NCBI Taxonomy" id="654480"/>
    <lineage>
        <taxon>Eukaryota</taxon>
        <taxon>Fungi</taxon>
        <taxon>Dikarya</taxon>
        <taxon>Ascomycota</taxon>
        <taxon>Pezizomycotina</taxon>
        <taxon>Sordariomycetes</taxon>
        <taxon>Hypocreomycetidae</taxon>
        <taxon>Hypocreales</taxon>
        <taxon>Hypocreaceae</taxon>
        <taxon>Trichoderma</taxon>
    </lineage>
</organism>
<evidence type="ECO:0000313" key="1">
    <source>
        <dbReference type="EMBL" id="KAH6604527.1"/>
    </source>
</evidence>
<protein>
    <submittedName>
        <fullName evidence="1">Uncharacterized protein</fullName>
    </submittedName>
</protein>
<gene>
    <name evidence="1" type="ORF">Trco_006234</name>
</gene>
<accession>A0A9P8QLG2</accession>
<name>A0A9P8QLG2_9HYPO</name>
<proteinExistence type="predicted"/>
<dbReference type="Proteomes" id="UP000827724">
    <property type="component" value="Unassembled WGS sequence"/>
</dbReference>
<keyword evidence="2" id="KW-1185">Reference proteome</keyword>
<reference evidence="1" key="1">
    <citation type="submission" date="2021-08" db="EMBL/GenBank/DDBJ databases">
        <title>Chromosome-Level Trichoderma cornu-damae using Hi-C Data.</title>
        <authorList>
            <person name="Kim C.S."/>
        </authorList>
    </citation>
    <scope>NUCLEOTIDE SEQUENCE</scope>
    <source>
        <strain evidence="1">KA19-0412C</strain>
    </source>
</reference>
<dbReference type="AlphaFoldDB" id="A0A9P8QLG2"/>
<evidence type="ECO:0000313" key="2">
    <source>
        <dbReference type="Proteomes" id="UP000827724"/>
    </source>
</evidence>